<sequence length="367" mass="41216">MLFESKFMRFLAGTLLILAIIFIGSQVSFIFHPINVAFQTLFIPFLIAGVFFYILRPFVKYLHTYKVPKALSIVIIYLIFIGVIVSIFLLIGPVLQEQVMNLADNAPALFNDLNNLLVEIDQNEWFQDFVATDDFSIENLTENLTDYLSEAFDFIADNVAGFFGAVTNFLLVLIVVPFMLFFMLKDGEKLPDQVFRFLPGKQQEEGQRILFDMDDKLSSYIQGQIIVSIFVGTLMYIAYLIIGVDFSLILALVNMVTNVVPFVGPWIGSIPAVIVGVIDSPMTAVWIIVAIIIVQQLESNLISPNVMGKKLSVHPLMIIVLILVGGSFGGLLALILAVPFYAVVKVIVTHVYRLFQLRKKIDEELNQ</sequence>
<organism evidence="9 10">
    <name type="scientific">Salisediminibacterium halotolerans</name>
    <dbReference type="NCBI Taxonomy" id="517425"/>
    <lineage>
        <taxon>Bacteria</taxon>
        <taxon>Bacillati</taxon>
        <taxon>Bacillota</taxon>
        <taxon>Bacilli</taxon>
        <taxon>Bacillales</taxon>
        <taxon>Bacillaceae</taxon>
        <taxon>Salisediminibacterium</taxon>
    </lineage>
</organism>
<dbReference type="GO" id="GO:0005886">
    <property type="term" value="C:plasma membrane"/>
    <property type="evidence" value="ECO:0007669"/>
    <property type="project" value="UniProtKB-SubCell"/>
</dbReference>
<feature type="transmembrane region" description="Helical" evidence="8">
    <location>
        <begin position="37"/>
        <end position="59"/>
    </location>
</feature>
<keyword evidence="4" id="KW-1003">Cell membrane</keyword>
<dbReference type="Proteomes" id="UP000199318">
    <property type="component" value="Unassembled WGS sequence"/>
</dbReference>
<name>A0A1H9VFW7_9BACI</name>
<keyword evidence="5 8" id="KW-0812">Transmembrane</keyword>
<evidence type="ECO:0000256" key="5">
    <source>
        <dbReference type="ARBA" id="ARBA00022692"/>
    </source>
</evidence>
<feature type="transmembrane region" description="Helical" evidence="8">
    <location>
        <begin position="273"/>
        <end position="294"/>
    </location>
</feature>
<dbReference type="STRING" id="1464123.SAMN05444126_12039"/>
<evidence type="ECO:0000313" key="10">
    <source>
        <dbReference type="Proteomes" id="UP000199318"/>
    </source>
</evidence>
<evidence type="ECO:0000256" key="3">
    <source>
        <dbReference type="ARBA" id="ARBA00022448"/>
    </source>
</evidence>
<evidence type="ECO:0000256" key="4">
    <source>
        <dbReference type="ARBA" id="ARBA00022475"/>
    </source>
</evidence>
<evidence type="ECO:0000256" key="1">
    <source>
        <dbReference type="ARBA" id="ARBA00004651"/>
    </source>
</evidence>
<evidence type="ECO:0000313" key="9">
    <source>
        <dbReference type="EMBL" id="SES20449.1"/>
    </source>
</evidence>
<comment type="subcellular location">
    <subcellularLocation>
        <location evidence="1">Cell membrane</location>
        <topology evidence="1">Multi-pass membrane protein</topology>
    </subcellularLocation>
</comment>
<comment type="caution">
    <text evidence="9">The sequence shown here is derived from an EMBL/GenBank/DDBJ whole genome shotgun (WGS) entry which is preliminary data.</text>
</comment>
<keyword evidence="6 8" id="KW-1133">Transmembrane helix</keyword>
<proteinExistence type="inferred from homology"/>
<feature type="transmembrane region" description="Helical" evidence="8">
    <location>
        <begin position="159"/>
        <end position="184"/>
    </location>
</feature>
<keyword evidence="7 8" id="KW-0472">Membrane</keyword>
<keyword evidence="10" id="KW-1185">Reference proteome</keyword>
<gene>
    <name evidence="9" type="ORF">SAMN05444126_12039</name>
</gene>
<dbReference type="PANTHER" id="PTHR21716:SF53">
    <property type="entry name" value="PERMEASE PERM-RELATED"/>
    <property type="match status" value="1"/>
</dbReference>
<dbReference type="EMBL" id="FOGV01000020">
    <property type="protein sequence ID" value="SES20449.1"/>
    <property type="molecule type" value="Genomic_DNA"/>
</dbReference>
<protein>
    <submittedName>
        <fullName evidence="9">Predicted PurR-regulated permease PerM</fullName>
    </submittedName>
</protein>
<feature type="transmembrane region" description="Helical" evidence="8">
    <location>
        <begin position="225"/>
        <end position="253"/>
    </location>
</feature>
<reference evidence="10" key="1">
    <citation type="submission" date="2016-10" db="EMBL/GenBank/DDBJ databases">
        <authorList>
            <person name="de Groot N.N."/>
        </authorList>
    </citation>
    <scope>NUCLEOTIDE SEQUENCE [LARGE SCALE GENOMIC DNA]</scope>
    <source>
        <strain evidence="10">10nlg</strain>
    </source>
</reference>
<keyword evidence="3" id="KW-0813">Transport</keyword>
<dbReference type="PANTHER" id="PTHR21716">
    <property type="entry name" value="TRANSMEMBRANE PROTEIN"/>
    <property type="match status" value="1"/>
</dbReference>
<evidence type="ECO:0000256" key="2">
    <source>
        <dbReference type="ARBA" id="ARBA00009773"/>
    </source>
</evidence>
<feature type="transmembrane region" description="Helical" evidence="8">
    <location>
        <begin position="315"/>
        <end position="344"/>
    </location>
</feature>
<feature type="transmembrane region" description="Helical" evidence="8">
    <location>
        <begin position="71"/>
        <end position="95"/>
    </location>
</feature>
<dbReference type="RefSeq" id="WP_342738765.1">
    <property type="nucleotide sequence ID" value="NZ_FOGV01000020.1"/>
</dbReference>
<accession>A0A1H9VFW7</accession>
<dbReference type="GO" id="GO:0055085">
    <property type="term" value="P:transmembrane transport"/>
    <property type="evidence" value="ECO:0007669"/>
    <property type="project" value="TreeGrafter"/>
</dbReference>
<dbReference type="AlphaFoldDB" id="A0A1H9VFW7"/>
<feature type="transmembrane region" description="Helical" evidence="8">
    <location>
        <begin position="7"/>
        <end position="31"/>
    </location>
</feature>
<evidence type="ECO:0000256" key="6">
    <source>
        <dbReference type="ARBA" id="ARBA00022989"/>
    </source>
</evidence>
<dbReference type="Pfam" id="PF01594">
    <property type="entry name" value="AI-2E_transport"/>
    <property type="match status" value="1"/>
</dbReference>
<evidence type="ECO:0000256" key="7">
    <source>
        <dbReference type="ARBA" id="ARBA00023136"/>
    </source>
</evidence>
<dbReference type="InterPro" id="IPR002549">
    <property type="entry name" value="AI-2E-like"/>
</dbReference>
<comment type="similarity">
    <text evidence="2">Belongs to the autoinducer-2 exporter (AI-2E) (TC 2.A.86) family.</text>
</comment>
<evidence type="ECO:0000256" key="8">
    <source>
        <dbReference type="SAM" id="Phobius"/>
    </source>
</evidence>